<feature type="compositionally biased region" description="Polar residues" evidence="5">
    <location>
        <begin position="165"/>
        <end position="175"/>
    </location>
</feature>
<evidence type="ECO:0000256" key="4">
    <source>
        <dbReference type="ARBA" id="ARBA00023186"/>
    </source>
</evidence>
<comment type="subcellular location">
    <subcellularLocation>
        <location evidence="1">Cytoplasm</location>
    </subcellularLocation>
</comment>
<dbReference type="InterPro" id="IPR025734">
    <property type="entry name" value="EspG"/>
</dbReference>
<evidence type="ECO:0000313" key="7">
    <source>
        <dbReference type="Proteomes" id="UP000198582"/>
    </source>
</evidence>
<organism evidence="6 7">
    <name type="scientific">Amycolatopsis saalfeldensis</name>
    <dbReference type="NCBI Taxonomy" id="394193"/>
    <lineage>
        <taxon>Bacteria</taxon>
        <taxon>Bacillati</taxon>
        <taxon>Actinomycetota</taxon>
        <taxon>Actinomycetes</taxon>
        <taxon>Pseudonocardiales</taxon>
        <taxon>Pseudonocardiaceae</taxon>
        <taxon>Amycolatopsis</taxon>
    </lineage>
</organism>
<gene>
    <name evidence="6" type="ORF">SAMN04489732_118103</name>
</gene>
<evidence type="ECO:0000256" key="5">
    <source>
        <dbReference type="SAM" id="MobiDB-lite"/>
    </source>
</evidence>
<evidence type="ECO:0000256" key="2">
    <source>
        <dbReference type="ARBA" id="ARBA00006411"/>
    </source>
</evidence>
<dbReference type="Proteomes" id="UP000198582">
    <property type="component" value="Unassembled WGS sequence"/>
</dbReference>
<evidence type="ECO:0000313" key="6">
    <source>
        <dbReference type="EMBL" id="SEP52008.1"/>
    </source>
</evidence>
<feature type="region of interest" description="Disordered" evidence="5">
    <location>
        <begin position="155"/>
        <end position="184"/>
    </location>
</feature>
<accession>A0A1H8YKS4</accession>
<comment type="similarity">
    <text evidence="2">Belongs to the EspG family.</text>
</comment>
<sequence length="266" mass="28819">MITLDGPVTLTVYALSNLIRRRGGEPHQIIAETGAFYEPGAERKLDQEVNAALTKAGLMGPRGMDRDLLALIESLSQPHLEYYGWFDGQFGDGSPANFGALVGSGNGGGFGLVRVTDQPHVTVTRQRPDLLLETFLDIVPAGRAAPGQPIVTSRKEFESGRSAASEDTAQRSIMQNGPGRAEPASPLKEMQRVFAAPRTGGGTLYVATRPHGGRRRRIPMPINFIDTNEGRWLMEERPGRESLLVFTPGSRQAISERLRSAQSALG</sequence>
<dbReference type="Pfam" id="PF14011">
    <property type="entry name" value="ESX-1_EspG"/>
    <property type="match status" value="1"/>
</dbReference>
<reference evidence="6 7" key="1">
    <citation type="submission" date="2016-10" db="EMBL/GenBank/DDBJ databases">
        <authorList>
            <person name="de Groot N.N."/>
        </authorList>
    </citation>
    <scope>NUCLEOTIDE SEQUENCE [LARGE SCALE GENOMIC DNA]</scope>
    <source>
        <strain evidence="6 7">DSM 44993</strain>
    </source>
</reference>
<protein>
    <submittedName>
        <fullName evidence="6">EspG family protein</fullName>
    </submittedName>
</protein>
<keyword evidence="7" id="KW-1185">Reference proteome</keyword>
<name>A0A1H8YKS4_9PSEU</name>
<proteinExistence type="inferred from homology"/>
<dbReference type="AlphaFoldDB" id="A0A1H8YKS4"/>
<keyword evidence="3" id="KW-0963">Cytoplasm</keyword>
<evidence type="ECO:0000256" key="1">
    <source>
        <dbReference type="ARBA" id="ARBA00004496"/>
    </source>
</evidence>
<keyword evidence="4" id="KW-0143">Chaperone</keyword>
<evidence type="ECO:0000256" key="3">
    <source>
        <dbReference type="ARBA" id="ARBA00022490"/>
    </source>
</evidence>
<dbReference type="EMBL" id="FOEF01000018">
    <property type="protein sequence ID" value="SEP52008.1"/>
    <property type="molecule type" value="Genomic_DNA"/>
</dbReference>
<dbReference type="STRING" id="394193.SAMN04489732_118103"/>